<dbReference type="OrthoDB" id="979653at2"/>
<organism evidence="1 2">
    <name type="scientific">Anditalea andensis</name>
    <dbReference type="NCBI Taxonomy" id="1048983"/>
    <lineage>
        <taxon>Bacteria</taxon>
        <taxon>Pseudomonadati</taxon>
        <taxon>Bacteroidota</taxon>
        <taxon>Cytophagia</taxon>
        <taxon>Cytophagales</taxon>
        <taxon>Cytophagaceae</taxon>
        <taxon>Anditalea</taxon>
    </lineage>
</organism>
<protein>
    <submittedName>
        <fullName evidence="1">Uncharacterized protein</fullName>
    </submittedName>
</protein>
<dbReference type="RefSeq" id="WP_035078400.1">
    <property type="nucleotide sequence ID" value="NZ_JMIH01000028.1"/>
</dbReference>
<sequence>MIEKIFPLDKNYILRQAQSDLEESLIEMMVLELKHAYTVLFNPLGLRDNTYCQIIDTVEFPREWVKVIYQQLCGIYRFKYGSNQLEFLFDGRSHFDKYKEDWTVCLENWTRELGQHEPYVKTMLRITVLYDTPSRADFAENRCKSFINDHFRLKIIKRRGELKLKSA</sequence>
<dbReference type="Proteomes" id="UP000027821">
    <property type="component" value="Unassembled WGS sequence"/>
</dbReference>
<keyword evidence="2" id="KW-1185">Reference proteome</keyword>
<dbReference type="AlphaFoldDB" id="A0A074KTB7"/>
<proteinExistence type="predicted"/>
<accession>A0A074KTB7</accession>
<comment type="caution">
    <text evidence="1">The sequence shown here is derived from an EMBL/GenBank/DDBJ whole genome shotgun (WGS) entry which is preliminary data.</text>
</comment>
<evidence type="ECO:0000313" key="1">
    <source>
        <dbReference type="EMBL" id="KEO72124.1"/>
    </source>
</evidence>
<evidence type="ECO:0000313" key="2">
    <source>
        <dbReference type="Proteomes" id="UP000027821"/>
    </source>
</evidence>
<dbReference type="EMBL" id="JMIH01000028">
    <property type="protein sequence ID" value="KEO72124.1"/>
    <property type="molecule type" value="Genomic_DNA"/>
</dbReference>
<name>A0A074KTB7_9BACT</name>
<gene>
    <name evidence="1" type="ORF">EL17_19635</name>
</gene>
<reference evidence="1 2" key="1">
    <citation type="submission" date="2014-04" db="EMBL/GenBank/DDBJ databases">
        <title>Characterization and application of a salt tolerant electro-active bacterium.</title>
        <authorList>
            <person name="Yang L."/>
            <person name="Wei S."/>
            <person name="Tay Q.X.M."/>
        </authorList>
    </citation>
    <scope>NUCLEOTIDE SEQUENCE [LARGE SCALE GENOMIC DNA]</scope>
    <source>
        <strain evidence="1 2">LY1</strain>
    </source>
</reference>
<dbReference type="eggNOG" id="ENOG5032W90">
    <property type="taxonomic scope" value="Bacteria"/>
</dbReference>